<dbReference type="SMART" id="SM00487">
    <property type="entry name" value="DEXDc"/>
    <property type="match status" value="1"/>
</dbReference>
<evidence type="ECO:0000313" key="10">
    <source>
        <dbReference type="Proteomes" id="UP001235939"/>
    </source>
</evidence>
<feature type="region of interest" description="Disordered" evidence="6">
    <location>
        <begin position="1"/>
        <end position="37"/>
    </location>
</feature>
<dbReference type="SUPFAM" id="SSF46785">
    <property type="entry name" value="Winged helix' DNA-binding domain"/>
    <property type="match status" value="1"/>
</dbReference>
<dbReference type="PANTHER" id="PTHR47961:SF6">
    <property type="entry name" value="DNA-DIRECTED DNA POLYMERASE"/>
    <property type="match status" value="1"/>
</dbReference>
<organism evidence="9 10">
    <name type="scientific">Cordylochernes scorpioides</name>
    <dbReference type="NCBI Taxonomy" id="51811"/>
    <lineage>
        <taxon>Eukaryota</taxon>
        <taxon>Metazoa</taxon>
        <taxon>Ecdysozoa</taxon>
        <taxon>Arthropoda</taxon>
        <taxon>Chelicerata</taxon>
        <taxon>Arachnida</taxon>
        <taxon>Pseudoscorpiones</taxon>
        <taxon>Cheliferoidea</taxon>
        <taxon>Chernetidae</taxon>
        <taxon>Cordylochernes</taxon>
    </lineage>
</organism>
<evidence type="ECO:0000259" key="8">
    <source>
        <dbReference type="PROSITE" id="PS51194"/>
    </source>
</evidence>
<proteinExistence type="predicted"/>
<evidence type="ECO:0000256" key="1">
    <source>
        <dbReference type="ARBA" id="ARBA00022741"/>
    </source>
</evidence>
<keyword evidence="10" id="KW-1185">Reference proteome</keyword>
<dbReference type="InterPro" id="IPR048960">
    <property type="entry name" value="POLQ-like_helical"/>
</dbReference>
<dbReference type="Gene3D" id="3.40.50.300">
    <property type="entry name" value="P-loop containing nucleotide triphosphate hydrolases"/>
    <property type="match status" value="2"/>
</dbReference>
<sequence>MTKLTGRWRYQKRSQPWKHPQANMELPPPEDPPEEECSSQVKLTDWGLPPEVVEGYRAKGLVTMFPWQAECLLQGRALAGGNLVYSAPTSAGKTLVAEILVLKCVLERPGKKALFILPFVSLAREKMLHFQGMFGDSGVRVDGYMGSHHPPGGLAALDIAVCTIEKANGLVNHMLEDSGNLEDLGILVVDELHLVGDSHRGYLLELLLTKVLFANLQRSEEERTQIVGMSATLPNLTTLAGWLRADLYTTDFRPVPLRELVKVGPELLEGGQLLRRLDHCPLQFPADPDHTIQLALEPLLAGGHGVLVFCPTKNWCEQLAQNLAREIYRLGSLSVHVVQAMIIMKPHNRVAPLPSNHVCPANSTSSELTAGRRLREVLNSDRLAEILELLRKTPAGLDEILVRTVAFGVAFHHAGLTMEERDVLEAGFRAGHLKLLVATSTLSSGVNLPARRVLIRSPHFRGNSLDPLAYRQMAGRAGRKGADTQGESILLCKENEKAAAEALIGAEMQPVQSCLLQTNGDLSSSLKRAILEVVASGVAKQPQDVRQYMSCTLLACAVSAEQDEVTAAVDGCIGFLQEQELITITGEDFHPTKLGLAVLASSLSPDEGLRVFTELQKARQCFVLDSDLHLIYQVCWPADSSFVMLKFTMVLQVTPPYISDMLEQIDWLHYMNLWEKLPAGQRRVGELVGVEERFLARCVRGQNPTGPRQKRLLGIHRRFFAALALADLVSEVPLHEVASKFSCGRGLLQSLQQSAATFAGLNHHCVKAVTYFYPP</sequence>
<dbReference type="InterPro" id="IPR050474">
    <property type="entry name" value="Hel308_SKI2-like"/>
</dbReference>
<dbReference type="EMBL" id="CP092869">
    <property type="protein sequence ID" value="UYV70409.1"/>
    <property type="molecule type" value="Genomic_DNA"/>
</dbReference>
<reference evidence="9 10" key="1">
    <citation type="submission" date="2022-01" db="EMBL/GenBank/DDBJ databases">
        <title>A chromosomal length assembly of Cordylochernes scorpioides.</title>
        <authorList>
            <person name="Zeh D."/>
            <person name="Zeh J."/>
        </authorList>
    </citation>
    <scope>NUCLEOTIDE SEQUENCE [LARGE SCALE GENOMIC DNA]</scope>
    <source>
        <strain evidence="9">IN4F17</strain>
        <tissue evidence="9">Whole Body</tissue>
    </source>
</reference>
<dbReference type="PANTHER" id="PTHR47961">
    <property type="entry name" value="DNA POLYMERASE THETA, PUTATIVE (AFU_ORTHOLOGUE AFUA_1G05260)-RELATED"/>
    <property type="match status" value="1"/>
</dbReference>
<evidence type="ECO:0000256" key="3">
    <source>
        <dbReference type="ARBA" id="ARBA00022806"/>
    </source>
</evidence>
<dbReference type="InterPro" id="IPR011545">
    <property type="entry name" value="DEAD/DEAH_box_helicase_dom"/>
</dbReference>
<evidence type="ECO:0000313" key="9">
    <source>
        <dbReference type="EMBL" id="UYV70409.1"/>
    </source>
</evidence>
<keyword evidence="3" id="KW-0347">Helicase</keyword>
<dbReference type="CDD" id="cd18795">
    <property type="entry name" value="SF2_C_Ski2"/>
    <property type="match status" value="1"/>
</dbReference>
<name>A0ABY6KNG5_9ARAC</name>
<dbReference type="PROSITE" id="PS51192">
    <property type="entry name" value="HELICASE_ATP_BIND_1"/>
    <property type="match status" value="1"/>
</dbReference>
<dbReference type="PROSITE" id="PS51194">
    <property type="entry name" value="HELICASE_CTER"/>
    <property type="match status" value="1"/>
</dbReference>
<dbReference type="InterPro" id="IPR014001">
    <property type="entry name" value="Helicase_ATP-bd"/>
</dbReference>
<gene>
    <name evidence="9" type="ORF">LAZ67_7002925</name>
</gene>
<keyword evidence="4" id="KW-0067">ATP-binding</keyword>
<dbReference type="Pfam" id="PF00271">
    <property type="entry name" value="Helicase_C"/>
    <property type="match status" value="1"/>
</dbReference>
<dbReference type="SMART" id="SM00490">
    <property type="entry name" value="HELICc"/>
    <property type="match status" value="1"/>
</dbReference>
<dbReference type="InterPro" id="IPR001650">
    <property type="entry name" value="Helicase_C-like"/>
</dbReference>
<dbReference type="Pfam" id="PF00270">
    <property type="entry name" value="DEAD"/>
    <property type="match status" value="1"/>
</dbReference>
<dbReference type="Gene3D" id="1.10.3380.30">
    <property type="match status" value="1"/>
</dbReference>
<protein>
    <submittedName>
        <fullName evidence="9">POLQ</fullName>
    </submittedName>
</protein>
<feature type="domain" description="Helicase ATP-binding" evidence="7">
    <location>
        <begin position="74"/>
        <end position="251"/>
    </location>
</feature>
<dbReference type="SUPFAM" id="SSF158702">
    <property type="entry name" value="Sec63 N-terminal domain-like"/>
    <property type="match status" value="1"/>
</dbReference>
<accession>A0ABY6KNG5</accession>
<dbReference type="InterPro" id="IPR027417">
    <property type="entry name" value="P-loop_NTPase"/>
</dbReference>
<evidence type="ECO:0000259" key="7">
    <source>
        <dbReference type="PROSITE" id="PS51192"/>
    </source>
</evidence>
<dbReference type="InterPro" id="IPR046931">
    <property type="entry name" value="HTH_61"/>
</dbReference>
<feature type="domain" description="Helicase C-terminal" evidence="8">
    <location>
        <begin position="291"/>
        <end position="523"/>
    </location>
</feature>
<evidence type="ECO:0000256" key="5">
    <source>
        <dbReference type="ARBA" id="ARBA00048988"/>
    </source>
</evidence>
<dbReference type="Pfam" id="PF21099">
    <property type="entry name" value="POLQ_helical"/>
    <property type="match status" value="1"/>
</dbReference>
<dbReference type="Pfam" id="PF20470">
    <property type="entry name" value="HTH_61"/>
    <property type="match status" value="1"/>
</dbReference>
<dbReference type="CDD" id="cd18026">
    <property type="entry name" value="DEXHc_POLQ-like"/>
    <property type="match status" value="1"/>
</dbReference>
<dbReference type="Proteomes" id="UP001235939">
    <property type="component" value="Chromosome 07"/>
</dbReference>
<evidence type="ECO:0000256" key="2">
    <source>
        <dbReference type="ARBA" id="ARBA00022801"/>
    </source>
</evidence>
<dbReference type="InterPro" id="IPR036390">
    <property type="entry name" value="WH_DNA-bd_sf"/>
</dbReference>
<evidence type="ECO:0000256" key="6">
    <source>
        <dbReference type="SAM" id="MobiDB-lite"/>
    </source>
</evidence>
<evidence type="ECO:0000256" key="4">
    <source>
        <dbReference type="ARBA" id="ARBA00022840"/>
    </source>
</evidence>
<comment type="catalytic activity">
    <reaction evidence="5">
        <text>ATP + H2O = ADP + phosphate + H(+)</text>
        <dbReference type="Rhea" id="RHEA:13065"/>
        <dbReference type="ChEBI" id="CHEBI:15377"/>
        <dbReference type="ChEBI" id="CHEBI:15378"/>
        <dbReference type="ChEBI" id="CHEBI:30616"/>
        <dbReference type="ChEBI" id="CHEBI:43474"/>
        <dbReference type="ChEBI" id="CHEBI:456216"/>
        <dbReference type="EC" id="5.6.2.4"/>
    </reaction>
</comment>
<dbReference type="SUPFAM" id="SSF52540">
    <property type="entry name" value="P-loop containing nucleoside triphosphate hydrolases"/>
    <property type="match status" value="1"/>
</dbReference>
<dbReference type="Gene3D" id="1.10.3380.20">
    <property type="match status" value="1"/>
</dbReference>
<keyword evidence="1" id="KW-0547">Nucleotide-binding</keyword>
<keyword evidence="2" id="KW-0378">Hydrolase</keyword>